<dbReference type="AlphaFoldDB" id="A0A6J6ENX1"/>
<dbReference type="EMBL" id="CAEZSR010000127">
    <property type="protein sequence ID" value="CAB4577035.1"/>
    <property type="molecule type" value="Genomic_DNA"/>
</dbReference>
<gene>
    <name evidence="1" type="ORF">UFOPK1493_02784</name>
</gene>
<sequence>MFYREKEQLQVFIRTGPATACALGMKAGSGASAPNGRARTDWVAKVDPIPYGQYRIGAFDEAGTEIKGWRAPLTMFEKANGTAVSMTTGAAQSNGKNTRGSFVTRTALYLHSEMPATGDFTKAYVVGQVPPPVTLPNGSVLSFIGQTKSSGDSSALWGDADDYRSLGCIKVAPADLAVLHNLASMWPRVATGVRLQVL</sequence>
<protein>
    <submittedName>
        <fullName evidence="1">Unannotated protein</fullName>
    </submittedName>
</protein>
<proteinExistence type="predicted"/>
<reference evidence="1" key="1">
    <citation type="submission" date="2020-05" db="EMBL/GenBank/DDBJ databases">
        <authorList>
            <person name="Chiriac C."/>
            <person name="Salcher M."/>
            <person name="Ghai R."/>
            <person name="Kavagutti S V."/>
        </authorList>
    </citation>
    <scope>NUCLEOTIDE SEQUENCE</scope>
</reference>
<name>A0A6J6ENX1_9ZZZZ</name>
<accession>A0A6J6ENX1</accession>
<organism evidence="1">
    <name type="scientific">freshwater metagenome</name>
    <dbReference type="NCBI Taxonomy" id="449393"/>
    <lineage>
        <taxon>unclassified sequences</taxon>
        <taxon>metagenomes</taxon>
        <taxon>ecological metagenomes</taxon>
    </lineage>
</organism>
<evidence type="ECO:0000313" key="1">
    <source>
        <dbReference type="EMBL" id="CAB4577035.1"/>
    </source>
</evidence>